<reference evidence="2" key="1">
    <citation type="submission" date="2020-07" db="EMBL/GenBank/DDBJ databases">
        <authorList>
            <person name="Nieuwenhuis M."/>
            <person name="Van De Peppel L.J.J."/>
        </authorList>
    </citation>
    <scope>NUCLEOTIDE SEQUENCE</scope>
    <source>
        <strain evidence="2">AP01</strain>
        <tissue evidence="2">Mycelium</tissue>
    </source>
</reference>
<gene>
    <name evidence="2" type="ORF">DXG03_006619</name>
</gene>
<sequence>HKANIADTATCSSDPPSSPEPEEYGIDTSNTEMPKGDGEDPSSSPEDGSGQPPDDDPRKNGESGWRGGVLARWAR</sequence>
<accession>A0A9P7G2K0</accession>
<evidence type="ECO:0000313" key="3">
    <source>
        <dbReference type="Proteomes" id="UP000775547"/>
    </source>
</evidence>
<keyword evidence="3" id="KW-1185">Reference proteome</keyword>
<reference evidence="2" key="2">
    <citation type="submission" date="2021-10" db="EMBL/GenBank/DDBJ databases">
        <title>Phylogenomics reveals ancestral predisposition of the termite-cultivated fungus Termitomyces towards a domesticated lifestyle.</title>
        <authorList>
            <person name="Auxier B."/>
            <person name="Grum-Grzhimaylo A."/>
            <person name="Cardenas M.E."/>
            <person name="Lodge J.D."/>
            <person name="Laessoe T."/>
            <person name="Pedersen O."/>
            <person name="Smith M.E."/>
            <person name="Kuyper T.W."/>
            <person name="Franco-Molano E.A."/>
            <person name="Baroni T.J."/>
            <person name="Aanen D.K."/>
        </authorList>
    </citation>
    <scope>NUCLEOTIDE SEQUENCE</scope>
    <source>
        <strain evidence="2">AP01</strain>
        <tissue evidence="2">Mycelium</tissue>
    </source>
</reference>
<dbReference type="EMBL" id="JABCKV010000446">
    <property type="protein sequence ID" value="KAG5640923.1"/>
    <property type="molecule type" value="Genomic_DNA"/>
</dbReference>
<feature type="non-terminal residue" evidence="2">
    <location>
        <position position="1"/>
    </location>
</feature>
<feature type="region of interest" description="Disordered" evidence="1">
    <location>
        <begin position="1"/>
        <end position="75"/>
    </location>
</feature>
<organism evidence="2 3">
    <name type="scientific">Asterophora parasitica</name>
    <dbReference type="NCBI Taxonomy" id="117018"/>
    <lineage>
        <taxon>Eukaryota</taxon>
        <taxon>Fungi</taxon>
        <taxon>Dikarya</taxon>
        <taxon>Basidiomycota</taxon>
        <taxon>Agaricomycotina</taxon>
        <taxon>Agaricomycetes</taxon>
        <taxon>Agaricomycetidae</taxon>
        <taxon>Agaricales</taxon>
        <taxon>Tricholomatineae</taxon>
        <taxon>Lyophyllaceae</taxon>
        <taxon>Asterophora</taxon>
    </lineage>
</organism>
<proteinExistence type="predicted"/>
<evidence type="ECO:0000313" key="2">
    <source>
        <dbReference type="EMBL" id="KAG5640923.1"/>
    </source>
</evidence>
<dbReference type="Proteomes" id="UP000775547">
    <property type="component" value="Unassembled WGS sequence"/>
</dbReference>
<evidence type="ECO:0000256" key="1">
    <source>
        <dbReference type="SAM" id="MobiDB-lite"/>
    </source>
</evidence>
<dbReference type="AlphaFoldDB" id="A0A9P7G2K0"/>
<comment type="caution">
    <text evidence="2">The sequence shown here is derived from an EMBL/GenBank/DDBJ whole genome shotgun (WGS) entry which is preliminary data.</text>
</comment>
<name>A0A9P7G2K0_9AGAR</name>
<protein>
    <submittedName>
        <fullName evidence="2">Uncharacterized protein</fullName>
    </submittedName>
</protein>